<dbReference type="GO" id="GO:0046983">
    <property type="term" value="F:protein dimerization activity"/>
    <property type="evidence" value="ECO:0007669"/>
    <property type="project" value="InterPro"/>
</dbReference>
<comment type="catalytic activity">
    <reaction evidence="1">
        <text>ATP + protein L-histidine = ADP + protein N-phospho-L-histidine.</text>
        <dbReference type="EC" id="2.7.13.3"/>
    </reaction>
</comment>
<dbReference type="PANTHER" id="PTHR24421">
    <property type="entry name" value="NITRATE/NITRITE SENSOR PROTEIN NARX-RELATED"/>
    <property type="match status" value="1"/>
</dbReference>
<sequence>MVIYCSVRVIVCPDQKEGEQMKYAFIRTMLMAGLWAFWITEAYAGLESLITLIILSALSIALFFLVPLMKIPQISYMLQLLLVMVGTIITHYTPLIMWAVVFLILMEAAVTLRKDQFRQSLFATAAFLIVVAIYSYPITDYEIWIIVVFFLFSTYKVNEDRLESKEQRVLYEELLGEYRSLKRLQFVTEQHSKAEERTRIARDIHDSVGHKLTALLMQIEMLSIQNGKEGYRDLKRLAEDSLEETREAVRTLKDGELSGIQSVLQLVRKLESESHIQIQLTTRQGILSSRFTNEQNVALYRSIQEGVTNAMRHAHVREIRVTLGKTAQGHASLVIVNNVKDPVPIKPGFGLTSMRERLEKIGGRLDIQQTDREFSLTISFPIEEA</sequence>
<dbReference type="Gene3D" id="3.30.565.10">
    <property type="entry name" value="Histidine kinase-like ATPase, C-terminal domain"/>
    <property type="match status" value="1"/>
</dbReference>
<keyword evidence="3" id="KW-0597">Phosphoprotein</keyword>
<keyword evidence="9" id="KW-0812">Transmembrane</keyword>
<organism evidence="11 12">
    <name type="scientific">Rossellomorea marisflavi</name>
    <dbReference type="NCBI Taxonomy" id="189381"/>
    <lineage>
        <taxon>Bacteria</taxon>
        <taxon>Bacillati</taxon>
        <taxon>Bacillota</taxon>
        <taxon>Bacilli</taxon>
        <taxon>Bacillales</taxon>
        <taxon>Bacillaceae</taxon>
        <taxon>Rossellomorea</taxon>
    </lineage>
</organism>
<dbReference type="AlphaFoldDB" id="A0A5D4RJL1"/>
<dbReference type="Gene3D" id="1.20.5.1930">
    <property type="match status" value="1"/>
</dbReference>
<gene>
    <name evidence="11" type="ORF">FZC83_20220</name>
</gene>
<dbReference type="Proteomes" id="UP000322997">
    <property type="component" value="Unassembled WGS sequence"/>
</dbReference>
<keyword evidence="8" id="KW-0902">Two-component regulatory system</keyword>
<dbReference type="EMBL" id="VTEQ01000008">
    <property type="protein sequence ID" value="TYS49572.1"/>
    <property type="molecule type" value="Genomic_DNA"/>
</dbReference>
<evidence type="ECO:0000256" key="2">
    <source>
        <dbReference type="ARBA" id="ARBA00012438"/>
    </source>
</evidence>
<evidence type="ECO:0000256" key="9">
    <source>
        <dbReference type="SAM" id="Phobius"/>
    </source>
</evidence>
<accession>A0A5D4RJL1</accession>
<dbReference type="Pfam" id="PF07730">
    <property type="entry name" value="HisKA_3"/>
    <property type="match status" value="1"/>
</dbReference>
<feature type="transmembrane region" description="Helical" evidence="9">
    <location>
        <begin position="81"/>
        <end position="105"/>
    </location>
</feature>
<evidence type="ECO:0000256" key="7">
    <source>
        <dbReference type="ARBA" id="ARBA00022840"/>
    </source>
</evidence>
<keyword evidence="5" id="KW-0547">Nucleotide-binding</keyword>
<evidence type="ECO:0000256" key="1">
    <source>
        <dbReference type="ARBA" id="ARBA00000085"/>
    </source>
</evidence>
<evidence type="ECO:0000256" key="8">
    <source>
        <dbReference type="ARBA" id="ARBA00023012"/>
    </source>
</evidence>
<dbReference type="InterPro" id="IPR050482">
    <property type="entry name" value="Sensor_HK_TwoCompSys"/>
</dbReference>
<evidence type="ECO:0000256" key="5">
    <source>
        <dbReference type="ARBA" id="ARBA00022741"/>
    </source>
</evidence>
<keyword evidence="9" id="KW-1133">Transmembrane helix</keyword>
<evidence type="ECO:0000313" key="12">
    <source>
        <dbReference type="Proteomes" id="UP000322997"/>
    </source>
</evidence>
<name>A0A5D4RJL1_9BACI</name>
<keyword evidence="7" id="KW-0067">ATP-binding</keyword>
<dbReference type="InterPro" id="IPR036890">
    <property type="entry name" value="HATPase_C_sf"/>
</dbReference>
<comment type="caution">
    <text evidence="11">The sequence shown here is derived from an EMBL/GenBank/DDBJ whole genome shotgun (WGS) entry which is preliminary data.</text>
</comment>
<dbReference type="SUPFAM" id="SSF55874">
    <property type="entry name" value="ATPase domain of HSP90 chaperone/DNA topoisomerase II/histidine kinase"/>
    <property type="match status" value="1"/>
</dbReference>
<keyword evidence="6 11" id="KW-0418">Kinase</keyword>
<proteinExistence type="predicted"/>
<dbReference type="GO" id="GO:0016020">
    <property type="term" value="C:membrane"/>
    <property type="evidence" value="ECO:0007669"/>
    <property type="project" value="InterPro"/>
</dbReference>
<evidence type="ECO:0000259" key="10">
    <source>
        <dbReference type="Pfam" id="PF07730"/>
    </source>
</evidence>
<keyword evidence="9" id="KW-0472">Membrane</keyword>
<evidence type="ECO:0000256" key="4">
    <source>
        <dbReference type="ARBA" id="ARBA00022679"/>
    </source>
</evidence>
<dbReference type="CDD" id="cd16917">
    <property type="entry name" value="HATPase_UhpB-NarQ-NarX-like"/>
    <property type="match status" value="1"/>
</dbReference>
<feature type="domain" description="Signal transduction histidine kinase subgroup 3 dimerisation and phosphoacceptor" evidence="10">
    <location>
        <begin position="196"/>
        <end position="256"/>
    </location>
</feature>
<dbReference type="InterPro" id="IPR011712">
    <property type="entry name" value="Sig_transdc_His_kin_sub3_dim/P"/>
</dbReference>
<keyword evidence="4" id="KW-0808">Transferase</keyword>
<feature type="transmembrane region" description="Helical" evidence="9">
    <location>
        <begin position="23"/>
        <end position="40"/>
    </location>
</feature>
<evidence type="ECO:0000313" key="11">
    <source>
        <dbReference type="EMBL" id="TYS49572.1"/>
    </source>
</evidence>
<dbReference type="EC" id="2.7.13.3" evidence="2"/>
<evidence type="ECO:0000256" key="3">
    <source>
        <dbReference type="ARBA" id="ARBA00022553"/>
    </source>
</evidence>
<dbReference type="GO" id="GO:0000155">
    <property type="term" value="F:phosphorelay sensor kinase activity"/>
    <property type="evidence" value="ECO:0007669"/>
    <property type="project" value="InterPro"/>
</dbReference>
<evidence type="ECO:0000256" key="6">
    <source>
        <dbReference type="ARBA" id="ARBA00022777"/>
    </source>
</evidence>
<reference evidence="11 12" key="1">
    <citation type="submission" date="2019-08" db="EMBL/GenBank/DDBJ databases">
        <title>Bacillus genomes from the desert of Cuatro Cienegas, Coahuila.</title>
        <authorList>
            <person name="Olmedo-Alvarez G."/>
        </authorList>
    </citation>
    <scope>NUCLEOTIDE SEQUENCE [LARGE SCALE GENOMIC DNA]</scope>
    <source>
        <strain evidence="11 12">CH108_3D</strain>
    </source>
</reference>
<feature type="transmembrane region" description="Helical" evidence="9">
    <location>
        <begin position="117"/>
        <end position="135"/>
    </location>
</feature>
<feature type="transmembrane region" description="Helical" evidence="9">
    <location>
        <begin position="49"/>
        <end position="69"/>
    </location>
</feature>
<dbReference type="PANTHER" id="PTHR24421:SF10">
    <property type="entry name" value="NITRATE_NITRITE SENSOR PROTEIN NARQ"/>
    <property type="match status" value="1"/>
</dbReference>
<protein>
    <recommendedName>
        <fullName evidence="2">histidine kinase</fullName>
        <ecNumber evidence="2">2.7.13.3</ecNumber>
    </recommendedName>
</protein>
<dbReference type="GO" id="GO:0005524">
    <property type="term" value="F:ATP binding"/>
    <property type="evidence" value="ECO:0007669"/>
    <property type="project" value="UniProtKB-KW"/>
</dbReference>